<dbReference type="PROSITE" id="PS00022">
    <property type="entry name" value="EGF_1"/>
    <property type="match status" value="1"/>
</dbReference>
<dbReference type="EMBL" id="KL367491">
    <property type="protein sequence ID" value="KFD69938.1"/>
    <property type="molecule type" value="Genomic_DNA"/>
</dbReference>
<dbReference type="Pfam" id="PF18140">
    <property type="entry name" value="PCC_BT"/>
    <property type="match status" value="1"/>
</dbReference>
<dbReference type="InterPro" id="IPR013320">
    <property type="entry name" value="ConA-like_dom_sf"/>
</dbReference>
<dbReference type="SUPFAM" id="SSF56059">
    <property type="entry name" value="Glutathione synthetase ATP-binding domain-like"/>
    <property type="match status" value="1"/>
</dbReference>
<dbReference type="PANTHER" id="PTHR18866">
    <property type="entry name" value="CARBOXYLASE:PYRUVATE/ACETYL-COA/PROPIONYL-COA CARBOXYLASE"/>
    <property type="match status" value="1"/>
</dbReference>
<evidence type="ECO:0000256" key="7">
    <source>
        <dbReference type="ARBA" id="ARBA00023098"/>
    </source>
</evidence>
<dbReference type="CDD" id="cd00110">
    <property type="entry name" value="LamG"/>
    <property type="match status" value="5"/>
</dbReference>
<dbReference type="PROSITE" id="PS50979">
    <property type="entry name" value="BC"/>
    <property type="match status" value="1"/>
</dbReference>
<dbReference type="GO" id="GO:0004658">
    <property type="term" value="F:propionyl-CoA carboxylase activity"/>
    <property type="evidence" value="ECO:0007669"/>
    <property type="project" value="TreeGrafter"/>
</dbReference>
<dbReference type="FunFam" id="3.30.1490.20:FF:000003">
    <property type="entry name" value="acetyl-CoA carboxylase isoform X1"/>
    <property type="match status" value="1"/>
</dbReference>
<dbReference type="InterPro" id="IPR011054">
    <property type="entry name" value="Rudment_hybrid_motif"/>
</dbReference>
<evidence type="ECO:0000259" key="18">
    <source>
        <dbReference type="PROSITE" id="PS50026"/>
    </source>
</evidence>
<dbReference type="CDD" id="cd00054">
    <property type="entry name" value="EGF_CA"/>
    <property type="match status" value="1"/>
</dbReference>
<feature type="domain" description="Laminin G" evidence="17">
    <location>
        <begin position="1219"/>
        <end position="1409"/>
    </location>
</feature>
<dbReference type="Pfam" id="PF01266">
    <property type="entry name" value="DAO"/>
    <property type="match status" value="1"/>
</dbReference>
<evidence type="ECO:0000256" key="12">
    <source>
        <dbReference type="PROSITE-ProRule" id="PRU00076"/>
    </source>
</evidence>
<feature type="domain" description="Laminin G" evidence="17">
    <location>
        <begin position="1448"/>
        <end position="1640"/>
    </location>
</feature>
<protein>
    <recommendedName>
        <fullName evidence="3">Propionyl-CoA carboxylase alpha chain, mitochondrial</fullName>
    </recommendedName>
    <alternativeName>
        <fullName evidence="10">Propanoyl-CoA:carbon dioxide ligase subunit alpha</fullName>
    </alternativeName>
</protein>
<evidence type="ECO:0000259" key="19">
    <source>
        <dbReference type="PROSITE" id="PS50975"/>
    </source>
</evidence>
<evidence type="ECO:0000256" key="1">
    <source>
        <dbReference type="ARBA" id="ARBA00001953"/>
    </source>
</evidence>
<feature type="compositionally biased region" description="Polar residues" evidence="15">
    <location>
        <begin position="2622"/>
        <end position="2631"/>
    </location>
</feature>
<dbReference type="SMART" id="SM00181">
    <property type="entry name" value="EGF"/>
    <property type="match status" value="2"/>
</dbReference>
<reference evidence="21" key="1">
    <citation type="journal article" date="2014" name="Nat. Genet.">
        <title>Genome and transcriptome of the porcine whipworm Trichuris suis.</title>
        <authorList>
            <person name="Jex A.R."/>
            <person name="Nejsum P."/>
            <person name="Schwarz E.M."/>
            <person name="Hu L."/>
            <person name="Young N.D."/>
            <person name="Hall R.S."/>
            <person name="Korhonen P.K."/>
            <person name="Liao S."/>
            <person name="Thamsborg S."/>
            <person name="Xia J."/>
            <person name="Xu P."/>
            <person name="Wang S."/>
            <person name="Scheerlinck J.P."/>
            <person name="Hofmann A."/>
            <person name="Sternberg P.W."/>
            <person name="Wang J."/>
            <person name="Gasser R.B."/>
        </authorList>
    </citation>
    <scope>NUCLEOTIDE SEQUENCE [LARGE SCALE GENOMIC DNA]</scope>
    <source>
        <strain evidence="21">DCEP-RM93F</strain>
    </source>
</reference>
<evidence type="ECO:0000256" key="4">
    <source>
        <dbReference type="ARBA" id="ARBA00022598"/>
    </source>
</evidence>
<feature type="domain" description="Biotin carboxylation" evidence="20">
    <location>
        <begin position="1"/>
        <end position="443"/>
    </location>
</feature>
<evidence type="ECO:0000259" key="17">
    <source>
        <dbReference type="PROSITE" id="PS50025"/>
    </source>
</evidence>
<keyword evidence="6 14" id="KW-0067">ATP-binding</keyword>
<dbReference type="GO" id="GO:0006629">
    <property type="term" value="P:lipid metabolic process"/>
    <property type="evidence" value="ECO:0007669"/>
    <property type="project" value="UniProtKB-KW"/>
</dbReference>
<dbReference type="PROSITE" id="PS00867">
    <property type="entry name" value="CPSASE_2"/>
    <property type="match status" value="1"/>
</dbReference>
<dbReference type="GO" id="GO:0005759">
    <property type="term" value="C:mitochondrial matrix"/>
    <property type="evidence" value="ECO:0007669"/>
    <property type="project" value="UniProtKB-SubCell"/>
</dbReference>
<evidence type="ECO:0000256" key="3">
    <source>
        <dbReference type="ARBA" id="ARBA00018058"/>
    </source>
</evidence>
<dbReference type="Pfam" id="PF00364">
    <property type="entry name" value="Biotin_lipoyl"/>
    <property type="match status" value="1"/>
</dbReference>
<keyword evidence="16" id="KW-0812">Transmembrane</keyword>
<evidence type="ECO:0000313" key="21">
    <source>
        <dbReference type="EMBL" id="KFD69938.1"/>
    </source>
</evidence>
<dbReference type="SUPFAM" id="SSF51246">
    <property type="entry name" value="Rudiment single hybrid motif"/>
    <property type="match status" value="1"/>
</dbReference>
<name>A0A085NKE2_9BILA</name>
<dbReference type="InterPro" id="IPR036188">
    <property type="entry name" value="FAD/NAD-bd_sf"/>
</dbReference>
<keyword evidence="9" id="KW-0092">Biotin</keyword>
<dbReference type="PROSITE" id="PS50975">
    <property type="entry name" value="ATP_GRASP"/>
    <property type="match status" value="1"/>
</dbReference>
<dbReference type="InterPro" id="IPR005481">
    <property type="entry name" value="BC-like_N"/>
</dbReference>
<keyword evidence="8 12" id="KW-1015">Disulfide bond</keyword>
<dbReference type="InterPro" id="IPR000089">
    <property type="entry name" value="Biotin_lipoyl"/>
</dbReference>
<keyword evidence="5 14" id="KW-0547">Nucleotide-binding</keyword>
<dbReference type="Gene3D" id="2.40.50.100">
    <property type="match status" value="1"/>
</dbReference>
<dbReference type="PROSITE" id="PS00866">
    <property type="entry name" value="CPSASE_1"/>
    <property type="match status" value="1"/>
</dbReference>
<dbReference type="InterPro" id="IPR011053">
    <property type="entry name" value="Single_hybrid_motif"/>
</dbReference>
<dbReference type="FunFam" id="3.30.470.20:FF:000028">
    <property type="entry name" value="Methylcrotonoyl-CoA carboxylase subunit alpha, mitochondrial"/>
    <property type="match status" value="1"/>
</dbReference>
<gene>
    <name evidence="21" type="ORF">M514_17797</name>
</gene>
<keyword evidence="7" id="KW-0443">Lipid metabolism</keyword>
<feature type="domain" description="EGF-like" evidence="18">
    <location>
        <begin position="1405"/>
        <end position="1443"/>
    </location>
</feature>
<dbReference type="GO" id="GO:0005524">
    <property type="term" value="F:ATP binding"/>
    <property type="evidence" value="ECO:0007669"/>
    <property type="project" value="UniProtKB-UniRule"/>
</dbReference>
<dbReference type="Gene3D" id="3.30.1490.20">
    <property type="entry name" value="ATP-grasp fold, A domain"/>
    <property type="match status" value="1"/>
</dbReference>
<evidence type="ECO:0000259" key="20">
    <source>
        <dbReference type="PROSITE" id="PS50979"/>
    </source>
</evidence>
<dbReference type="Pfam" id="PF02786">
    <property type="entry name" value="CPSase_L_D2"/>
    <property type="match status" value="1"/>
</dbReference>
<dbReference type="SMART" id="SM00878">
    <property type="entry name" value="Biotin_carb_C"/>
    <property type="match status" value="1"/>
</dbReference>
<keyword evidence="16" id="KW-0472">Membrane</keyword>
<keyword evidence="12" id="KW-0245">EGF-like domain</keyword>
<evidence type="ECO:0000256" key="13">
    <source>
        <dbReference type="PROSITE-ProRule" id="PRU00122"/>
    </source>
</evidence>
<dbReference type="SUPFAM" id="SSF51230">
    <property type="entry name" value="Single hybrid motif"/>
    <property type="match status" value="1"/>
</dbReference>
<dbReference type="InterPro" id="IPR006076">
    <property type="entry name" value="FAD-dep_OxRdtase"/>
</dbReference>
<dbReference type="Gene3D" id="3.40.50.20">
    <property type="match status" value="1"/>
</dbReference>
<feature type="disulfide bond" evidence="13">
    <location>
        <begin position="2223"/>
        <end position="2250"/>
    </location>
</feature>
<dbReference type="Proteomes" id="UP000030758">
    <property type="component" value="Unassembled WGS sequence"/>
</dbReference>
<proteinExistence type="predicted"/>
<dbReference type="InterPro" id="IPR001791">
    <property type="entry name" value="Laminin_G"/>
</dbReference>
<dbReference type="PROSITE" id="PS50026">
    <property type="entry name" value="EGF_3"/>
    <property type="match status" value="2"/>
</dbReference>
<dbReference type="InterPro" id="IPR016185">
    <property type="entry name" value="PreATP-grasp_dom_sf"/>
</dbReference>
<dbReference type="Gene3D" id="2.60.120.200">
    <property type="match status" value="6"/>
</dbReference>
<evidence type="ECO:0000256" key="16">
    <source>
        <dbReference type="SAM" id="Phobius"/>
    </source>
</evidence>
<evidence type="ECO:0000256" key="2">
    <source>
        <dbReference type="ARBA" id="ARBA00004305"/>
    </source>
</evidence>
<evidence type="ECO:0000256" key="10">
    <source>
        <dbReference type="ARBA" id="ARBA00031557"/>
    </source>
</evidence>
<dbReference type="PANTHER" id="PTHR18866:SF33">
    <property type="entry name" value="METHYLCROTONOYL-COA CARBOXYLASE SUBUNIT ALPHA, MITOCHONDRIAL-RELATED"/>
    <property type="match status" value="1"/>
</dbReference>
<keyword evidence="16" id="KW-1133">Transmembrane helix</keyword>
<dbReference type="SMART" id="SM00282">
    <property type="entry name" value="LamG"/>
    <property type="match status" value="6"/>
</dbReference>
<dbReference type="InterPro" id="IPR011764">
    <property type="entry name" value="Biotin_carboxylation_dom"/>
</dbReference>
<dbReference type="GO" id="GO:0046872">
    <property type="term" value="F:metal ion binding"/>
    <property type="evidence" value="ECO:0007669"/>
    <property type="project" value="InterPro"/>
</dbReference>
<dbReference type="SUPFAM" id="SSF51905">
    <property type="entry name" value="FAD/NAD(P)-binding domain"/>
    <property type="match status" value="1"/>
</dbReference>
<dbReference type="Pfam" id="PF02210">
    <property type="entry name" value="Laminin_G_2"/>
    <property type="match status" value="5"/>
</dbReference>
<dbReference type="Gene3D" id="3.30.700.30">
    <property type="match status" value="1"/>
</dbReference>
<evidence type="ECO:0000256" key="6">
    <source>
        <dbReference type="ARBA" id="ARBA00022840"/>
    </source>
</evidence>
<dbReference type="InterPro" id="IPR005479">
    <property type="entry name" value="CPAse_ATP-bd"/>
</dbReference>
<sequence>MRFRWCPTRFSPSFVILRRWLTYDKKFYTLDPINPSEKMADEAVCIGPAPTRDSYLRMDKILEAVKSTGAQAVHPGYGFLSENTEFARLLTEAGAVFIGPNSKAILAMGDKIQSKRIATEAKVNMIPGYDGEVKDAEECVRVANDIGYPVMMKASAGGGGKGLRIAWNDKEAREGFRLSKQEAASSFGDDRMLVEKYIDNPRHIEMQVFCDKHGNAVWLNERECSIQRRNQKVIEEAPSPFVTPEMREKMGQQACSLALNVGYDSAGTVEFLVDSKRNFYFLEMNTRLQVEHPITEAITGVDLVQQMIRIAYGHKLNFKQRDVPIRGWAIECRVYAEDPYKSFGLPSVGRLSRYSEPLRIPGSRCDSGIYEGSEISIYYDPLICKLVTHGKDREQAMNRMRDALDEYVIRGVTNNIPLLRDIMTEERYRSGNITTKYLFETYPEGFRGIRLSNSETLCLAAVASALFCHHYMRAIRFLNTGRSAAGKHVAKYSYWSLLFRELFSRQTSLIPSIRSQTHVLGVLRGMRLTSSSKVYHLFKKVIIDGTEYNIEGSLNFSKAVLNLKVNGEPFIFQIKSCNTSGKVTLLYKGCPYELKVLNAKAHNYMKHMPEPRQMDTSRVVLAPMPGMIKSVNVEVGQKVTEGQETCVIEAMKMQNSLLAPKSGTLENKSYEKIETFLSNLRAEHIRPIHFFPSRTCKLITYTVCAAGGAMKGKMAANLRFLIPKRAMHFTAALSYDEYSNRRFYDIGEHPYQRVWNVIKHDYERTRRRFIRAKYDYYKRIGKMTVPVQKVYDIELIPVECSVAIIGGGLAGSACAYWIKQRIRDDDMKLIVIESDSQLANSTTLLAPGGLWQQFSVPEKVQMSLFTAEFLRNADEHLKILDNDLPPIKFTPMNALFLASNEEAAAKLSEECKSQTEQGAKVSMLSKEQLKSRFPFLNVDDVIAGRLGCENEGVFDNWQLLSAIREKNVTLGVHYIKAKVTGFEWDWSSESAPTFLPPEQQWRYKRLRRVVVEPQYTDVAPRPIYATIFINCAGAWSGEVAEMAGFGVGPEQLSVPFPIVPRKRYAFIFHCPDGPSLDMPYLFDSSGVWCRREGLGNLYMCGKNPSKDDGDDSVDHSNLDVDYSFFDTHIWPVLAKRVPAFEKLKVKNAWAYYADVNEYDGNAIIGPHPFYQNYFHMSGFNGLSLQHALPAARGIMEKILDGAYVSIDLRDFHLDRMLRGKRMICDSYSYARFPRWYQAFENVLSVEVKSLVSNGLLVYTDNGGHGNFYEISLYQSCVQLTWRVGRFQVDSTGVHNLRNCHVKINDGRWHKVVLYHFWETIRLEVDDHKVSKTLHQQDFVFTDYEHARDVFIGGLPVDYDSSSLSFPFVKALTRFQGSIRNLIYRTLPYGVTAPSMLQWHGVRASDTDYCALNDYCVGWPAACYSSDTGPACNCPNDRSGTRCEIENVPIEVTVMGNEAFGFDQLTSRNGILSRRQFVTLEFKTRKSSGTLFVYGNEQESVCISLYQGAVGVVSKTRGSEQDARVMPFKSSFSDQKLGFSDGHWHLLSFSRTLSQINLTVDDVFSNVRDMATEQLLLTEFAFAGGSPRWNFTDPYNRQHNFSGCLRKVRFEADGRSIDLIKELSVRNGLSRVVGDNLGRSCQRSFSSEAVTFLSSDGYLNATGWHGGISGQVGFRFRTKEPNGLLLYVGPAKVGSGNFFAIEMFNGHLYLSIDLGSGTLRLQLDRTPVNDGHWHTVNIHRNARTGSSSVDDWHVDFSTPGKERTLDTGAFMQIGALPWNSVNVSPSVWTATLRQGFVGCIRDFTIDGILLDFVGLLPKLKEPPVEVGCYDMLPQCGDYVCQNDGRCVESWNSYRCDCTSVFYSGDHCEQSMFIATFGKDSALVVHFAYTRLTEVDDIRLKFNSRSANGLILIACDQTIQHCIGLQLGNWRLECFIVSQGIFQKVQWSHRVEENEWQAVSIRRRLDKVYAEINGRNLEPKIFEVVPITSGQLHYDFVSVGCMQNSSANVSWISKTYPGIDGGRFVGSISDLTFDGVDLLYLAWRQKIGDKSFSSNVISFVSKNVQFSADEELVTTFYSGGYALVETAKSEADTAEVLQISFSFRTSKADCILLYRHGDERVVQLLELRRGQLGYRFNLNDPLEGIFSNLSYSLNDMNWHSVLLKHYDHGAAEITIDNVTTSRTWSKGESEVVRYDRLFRFGIPLPDVLERLQASSLKPVTGFEGCIMSVKINGVPKRLLRDCVSFEYLHQGCSAQCEDGEDCLSISECSLAGGHSNCLSNATVAYRFGPQPGAIIFKLDSASDMGALPDRLVIGLVTYQPDAVIFQLADKPGNEKFQVALEEGYCVVTYKDRFSESRVEEKTVKISDGFHHTLKFQRAQLDLSITVDSGESVVEKMKGHLIMTDAARPAGRLLVFGASIADAKSKGRVKRAEQFSLSSAYYGIMNDVSVNEMPVLEMTAKGDPRILVIGDVKRHYFNSVPSEDVKTKTSLASEIPEQSDRAWEDHQLATHTAITDNELQDELFMSGEGEGQATVACDDLLDDEDCRSDPNENELITPILSTVELSNSAIESSNDSASTSTASEAALAVDSVYETTEATFGPTGSQGPTLHHVTLSTPASFSVDQIEQPVSTSKPAEKEGLAKGSSSPVVPWVFPRTSVIAGVSLALIVAVIAIVFYVFKCRRDSSASDSSEYKSITADAYDEKNSRSALLSGCFSNDTAGIRYGVDESTEVRNVKEWYV</sequence>
<feature type="disulfide bond" evidence="12">
    <location>
        <begin position="1433"/>
        <end position="1442"/>
    </location>
</feature>
<comment type="catalytic activity">
    <reaction evidence="11">
        <text>butanoyl-CoA + hydrogencarbonate + ATP = (2S)-ethylmalonyl-CoA + ADP + phosphate + H(+)</text>
        <dbReference type="Rhea" id="RHEA:59520"/>
        <dbReference type="ChEBI" id="CHEBI:15378"/>
        <dbReference type="ChEBI" id="CHEBI:17544"/>
        <dbReference type="ChEBI" id="CHEBI:30616"/>
        <dbReference type="ChEBI" id="CHEBI:43474"/>
        <dbReference type="ChEBI" id="CHEBI:57371"/>
        <dbReference type="ChEBI" id="CHEBI:60909"/>
        <dbReference type="ChEBI" id="CHEBI:456216"/>
    </reaction>
    <physiologicalReaction direction="left-to-right" evidence="11">
        <dbReference type="Rhea" id="RHEA:59521"/>
    </physiologicalReaction>
</comment>
<dbReference type="SUPFAM" id="SSF49899">
    <property type="entry name" value="Concanavalin A-like lectins/glucanases"/>
    <property type="match status" value="6"/>
</dbReference>
<evidence type="ECO:0000256" key="11">
    <source>
        <dbReference type="ARBA" id="ARBA00048208"/>
    </source>
</evidence>
<keyword evidence="4" id="KW-0436">Ligase</keyword>
<feature type="region of interest" description="Disordered" evidence="15">
    <location>
        <begin position="2622"/>
        <end position="2644"/>
    </location>
</feature>
<dbReference type="SUPFAM" id="SSF52440">
    <property type="entry name" value="PreATP-grasp domain"/>
    <property type="match status" value="1"/>
</dbReference>
<dbReference type="InterPro" id="IPR005482">
    <property type="entry name" value="Biotin_COase_C"/>
</dbReference>
<feature type="domain" description="ATP-grasp" evidence="19">
    <location>
        <begin position="115"/>
        <end position="312"/>
    </location>
</feature>
<dbReference type="InterPro" id="IPR000742">
    <property type="entry name" value="EGF"/>
</dbReference>
<organism evidence="21">
    <name type="scientific">Trichuris suis</name>
    <name type="common">pig whipworm</name>
    <dbReference type="NCBI Taxonomy" id="68888"/>
    <lineage>
        <taxon>Eukaryota</taxon>
        <taxon>Metazoa</taxon>
        <taxon>Ecdysozoa</taxon>
        <taxon>Nematoda</taxon>
        <taxon>Enoplea</taxon>
        <taxon>Dorylaimia</taxon>
        <taxon>Trichinellida</taxon>
        <taxon>Trichuridae</taxon>
        <taxon>Trichuris</taxon>
    </lineage>
</organism>
<accession>A0A085NKE2</accession>
<feature type="domain" description="EGF-like" evidence="18">
    <location>
        <begin position="1830"/>
        <end position="1867"/>
    </location>
</feature>
<evidence type="ECO:0000256" key="9">
    <source>
        <dbReference type="ARBA" id="ARBA00023267"/>
    </source>
</evidence>
<evidence type="ECO:0000256" key="5">
    <source>
        <dbReference type="ARBA" id="ARBA00022741"/>
    </source>
</evidence>
<evidence type="ECO:0000256" key="8">
    <source>
        <dbReference type="ARBA" id="ARBA00023157"/>
    </source>
</evidence>
<dbReference type="InterPro" id="IPR050856">
    <property type="entry name" value="Biotin_carboxylase_complex"/>
</dbReference>
<dbReference type="CDD" id="cd06850">
    <property type="entry name" value="biotinyl_domain"/>
    <property type="match status" value="1"/>
</dbReference>
<dbReference type="PROSITE" id="PS50025">
    <property type="entry name" value="LAM_G_DOMAIN"/>
    <property type="match status" value="4"/>
</dbReference>
<comment type="cofactor">
    <cofactor evidence="1">
        <name>biotin</name>
        <dbReference type="ChEBI" id="CHEBI:57586"/>
    </cofactor>
</comment>
<evidence type="ECO:0000256" key="14">
    <source>
        <dbReference type="PROSITE-ProRule" id="PRU00409"/>
    </source>
</evidence>
<dbReference type="InterPro" id="IPR013815">
    <property type="entry name" value="ATP_grasp_subdomain_1"/>
</dbReference>
<dbReference type="Gene3D" id="2.10.25.10">
    <property type="entry name" value="Laminin"/>
    <property type="match status" value="1"/>
</dbReference>
<dbReference type="InterPro" id="IPR011761">
    <property type="entry name" value="ATP-grasp"/>
</dbReference>
<dbReference type="Gene3D" id="3.30.470.20">
    <property type="entry name" value="ATP-grasp fold, B domain"/>
    <property type="match status" value="1"/>
</dbReference>
<dbReference type="Gene3D" id="3.30.9.10">
    <property type="entry name" value="D-Amino Acid Oxidase, subunit A, domain 2"/>
    <property type="match status" value="1"/>
</dbReference>
<comment type="caution">
    <text evidence="12">Lacks conserved residue(s) required for the propagation of feature annotation.</text>
</comment>
<dbReference type="Pfam" id="PF02785">
    <property type="entry name" value="Biotin_carb_C"/>
    <property type="match status" value="1"/>
</dbReference>
<evidence type="ECO:0000256" key="15">
    <source>
        <dbReference type="SAM" id="MobiDB-lite"/>
    </source>
</evidence>
<dbReference type="Pfam" id="PF00289">
    <property type="entry name" value="Biotin_carb_N"/>
    <property type="match status" value="1"/>
</dbReference>
<feature type="domain" description="Laminin G" evidence="17">
    <location>
        <begin position="2071"/>
        <end position="2250"/>
    </location>
</feature>
<dbReference type="InterPro" id="IPR041265">
    <property type="entry name" value="PCC_BT"/>
</dbReference>
<dbReference type="Gene3D" id="3.50.50.60">
    <property type="entry name" value="FAD/NAD(P)-binding domain"/>
    <property type="match status" value="1"/>
</dbReference>
<feature type="domain" description="Laminin G" evidence="17">
    <location>
        <begin position="1641"/>
        <end position="1827"/>
    </location>
</feature>
<comment type="subcellular location">
    <subcellularLocation>
        <location evidence="2">Mitochondrion matrix</location>
    </subcellularLocation>
</comment>
<feature type="transmembrane region" description="Helical" evidence="16">
    <location>
        <begin position="2656"/>
        <end position="2676"/>
    </location>
</feature>